<proteinExistence type="predicted"/>
<evidence type="ECO:0000313" key="1">
    <source>
        <dbReference type="EMBL" id="CRK92272.1"/>
    </source>
</evidence>
<sequence>MVKLISSHECKVDSGTKINLHHHSKTQVSKHFCFVKLINMHKICTVLKKKASNTKKQNVRRNNINLRLLKFVDVTNFVKLINVRRNLALYFECHNHKNYFIHEYDSKKKALTFSEERLLNNSPTIDVYRHENKMVENDEEHIGVGNDARKRKMKSKIKLLRKLFVSLRSLKPNVVVNYSLLIKTMPRDSRTCLQLRPKNCSQHNELLKRKVDCGNVAAIYGKVIWKIAFKRKFCLDICDRLKKIIEKFAYAINVL</sequence>
<organism evidence="1 2">
    <name type="scientific">Clunio marinus</name>
    <dbReference type="NCBI Taxonomy" id="568069"/>
    <lineage>
        <taxon>Eukaryota</taxon>
        <taxon>Metazoa</taxon>
        <taxon>Ecdysozoa</taxon>
        <taxon>Arthropoda</taxon>
        <taxon>Hexapoda</taxon>
        <taxon>Insecta</taxon>
        <taxon>Pterygota</taxon>
        <taxon>Neoptera</taxon>
        <taxon>Endopterygota</taxon>
        <taxon>Diptera</taxon>
        <taxon>Nematocera</taxon>
        <taxon>Chironomoidea</taxon>
        <taxon>Chironomidae</taxon>
        <taxon>Clunio</taxon>
    </lineage>
</organism>
<dbReference type="EMBL" id="CVRI01000024">
    <property type="protein sequence ID" value="CRK92272.1"/>
    <property type="molecule type" value="Genomic_DNA"/>
</dbReference>
<gene>
    <name evidence="1" type="ORF">CLUMA_CG005781</name>
</gene>
<accession>A0A1J1HW28</accession>
<dbReference type="AlphaFoldDB" id="A0A1J1HW28"/>
<name>A0A1J1HW28_9DIPT</name>
<keyword evidence="2" id="KW-1185">Reference proteome</keyword>
<protein>
    <submittedName>
        <fullName evidence="1">CLUMA_CG005781, isoform A</fullName>
    </submittedName>
</protein>
<reference evidence="1 2" key="1">
    <citation type="submission" date="2015-04" db="EMBL/GenBank/DDBJ databases">
        <authorList>
            <person name="Syromyatnikov M.Y."/>
            <person name="Popov V.N."/>
        </authorList>
    </citation>
    <scope>NUCLEOTIDE SEQUENCE [LARGE SCALE GENOMIC DNA]</scope>
</reference>
<dbReference type="Proteomes" id="UP000183832">
    <property type="component" value="Unassembled WGS sequence"/>
</dbReference>
<evidence type="ECO:0000313" key="2">
    <source>
        <dbReference type="Proteomes" id="UP000183832"/>
    </source>
</evidence>